<dbReference type="InterPro" id="IPR027417">
    <property type="entry name" value="P-loop_NTPase"/>
</dbReference>
<dbReference type="SUPFAM" id="SSF52540">
    <property type="entry name" value="P-loop containing nucleoside triphosphate hydrolases"/>
    <property type="match status" value="2"/>
</dbReference>
<proteinExistence type="predicted"/>
<dbReference type="Proteomes" id="UP000036923">
    <property type="component" value="Unassembled WGS sequence"/>
</dbReference>
<keyword evidence="3" id="KW-0067">ATP-binding</keyword>
<keyword evidence="1" id="KW-0677">Repeat</keyword>
<dbReference type="InterPro" id="IPR017871">
    <property type="entry name" value="ABC_transporter-like_CS"/>
</dbReference>
<dbReference type="InterPro" id="IPR003439">
    <property type="entry name" value="ABC_transporter-like_ATP-bd"/>
</dbReference>
<evidence type="ECO:0000256" key="1">
    <source>
        <dbReference type="ARBA" id="ARBA00022737"/>
    </source>
</evidence>
<reference evidence="6" key="1">
    <citation type="submission" date="2015-07" db="EMBL/GenBank/DDBJ databases">
        <title>Near-Complete Genome Sequence of the Cellulolytic Bacterium Bacteroides (Pseudobacteroides) cellulosolvens ATCC 35603.</title>
        <authorList>
            <person name="Dassa B."/>
            <person name="Utturkar S.M."/>
            <person name="Klingeman D.M."/>
            <person name="Hurt R.A."/>
            <person name="Keller M."/>
            <person name="Xu J."/>
            <person name="Reddy Y.H.K."/>
            <person name="Borovok I."/>
            <person name="Grinberg I.R."/>
            <person name="Lamed R."/>
            <person name="Zhivin O."/>
            <person name="Bayer E.A."/>
            <person name="Brown S.D."/>
        </authorList>
    </citation>
    <scope>NUCLEOTIDE SEQUENCE [LARGE SCALE GENOMIC DNA]</scope>
    <source>
        <strain evidence="6">DSM 2933</strain>
    </source>
</reference>
<feature type="domain" description="ABC transporter" evidence="4">
    <location>
        <begin position="288"/>
        <end position="497"/>
    </location>
</feature>
<evidence type="ECO:0000256" key="2">
    <source>
        <dbReference type="ARBA" id="ARBA00022741"/>
    </source>
</evidence>
<evidence type="ECO:0000259" key="4">
    <source>
        <dbReference type="PROSITE" id="PS50893"/>
    </source>
</evidence>
<dbReference type="Pfam" id="PF00005">
    <property type="entry name" value="ABC_tran"/>
    <property type="match status" value="2"/>
</dbReference>
<organism evidence="5 6">
    <name type="scientific">Pseudobacteroides cellulosolvens ATCC 35603 = DSM 2933</name>
    <dbReference type="NCBI Taxonomy" id="398512"/>
    <lineage>
        <taxon>Bacteria</taxon>
        <taxon>Bacillati</taxon>
        <taxon>Bacillota</taxon>
        <taxon>Clostridia</taxon>
        <taxon>Eubacteriales</taxon>
        <taxon>Oscillospiraceae</taxon>
        <taxon>Pseudobacteroides</taxon>
    </lineage>
</organism>
<dbReference type="PANTHER" id="PTHR19211:SF100">
    <property type="entry name" value="RIBOSOME PROTECTION PROTEIN VMLR"/>
    <property type="match status" value="1"/>
</dbReference>
<dbReference type="EMBL" id="LGTC01000001">
    <property type="protein sequence ID" value="KNY29346.1"/>
    <property type="molecule type" value="Genomic_DNA"/>
</dbReference>
<comment type="caution">
    <text evidence="5">The sequence shown here is derived from an EMBL/GenBank/DDBJ whole genome shotgun (WGS) entry which is preliminary data.</text>
</comment>
<accession>A0A0L6JU20</accession>
<gene>
    <name evidence="5" type="ORF">Bccel_4620</name>
</gene>
<dbReference type="PANTHER" id="PTHR19211">
    <property type="entry name" value="ATP-BINDING TRANSPORT PROTEIN-RELATED"/>
    <property type="match status" value="1"/>
</dbReference>
<dbReference type="PROSITE" id="PS50893">
    <property type="entry name" value="ABC_TRANSPORTER_2"/>
    <property type="match status" value="2"/>
</dbReference>
<keyword evidence="2" id="KW-0547">Nucleotide-binding</keyword>
<dbReference type="PROSITE" id="PS00211">
    <property type="entry name" value="ABC_TRANSPORTER_1"/>
    <property type="match status" value="2"/>
</dbReference>
<protein>
    <submittedName>
        <fullName evidence="5">ABC transporter related protein</fullName>
    </submittedName>
</protein>
<dbReference type="SMART" id="SM00382">
    <property type="entry name" value="AAA"/>
    <property type="match status" value="2"/>
</dbReference>
<name>A0A0L6JU20_9FIRM</name>
<dbReference type="NCBIfam" id="NF000355">
    <property type="entry name" value="ribo_prot_ABC_F"/>
    <property type="match status" value="1"/>
</dbReference>
<dbReference type="CDD" id="cd03221">
    <property type="entry name" value="ABCF_EF-3"/>
    <property type="match status" value="2"/>
</dbReference>
<dbReference type="STRING" id="398512.Bccel_4620"/>
<sequence length="499" mass="56276">MLILEAGNIKKYYRDRLIVGFDSLKIYRGDKIGIVGQNGSGKTTLLNILSKSIQPDEGFVKQYSEIAYIKQFSDEKMEADPKALKEFSLNNISQYSGLSGGEKTRIKIANAVSKDRVILLADEPTANLDYKGIGLLREKLFEAESLLLISHDRELLDSVCNKILEVKDGKIAVYSGNYSSYKEQLEMDFRHKEQQYEKYILEKSKLTEAIIDRKNRAKSMRKTPKRMGNSEARLHKRETTEIQQKLNNAVNSMKTRLERLEVKEKPNELPTIKLDFSLTSPPENRIVISTNNLACSFGSRKLFDDVKFNIYNGSKTALWGENGTGKTTLLNLIFEKNDRNIYVVPKARLGYFRQGFENLDNNKTVLENVMDGSVQNQAAARTILARLLIGGDDVFKKVGVLSGGERVKVSFAKLFVSSANVLLLDEPTNFLDMESIEALENVLCDYEGTVVFVSHDTAFVSKVATKMLAFEKGAVTEIDGMLEDYMNGSRKGIQIRKMI</sequence>
<evidence type="ECO:0000313" key="6">
    <source>
        <dbReference type="Proteomes" id="UP000036923"/>
    </source>
</evidence>
<dbReference type="GO" id="GO:0016887">
    <property type="term" value="F:ATP hydrolysis activity"/>
    <property type="evidence" value="ECO:0007669"/>
    <property type="project" value="InterPro"/>
</dbReference>
<dbReference type="Gene3D" id="3.40.50.300">
    <property type="entry name" value="P-loop containing nucleotide triphosphate hydrolases"/>
    <property type="match status" value="3"/>
</dbReference>
<evidence type="ECO:0000256" key="3">
    <source>
        <dbReference type="ARBA" id="ARBA00022840"/>
    </source>
</evidence>
<keyword evidence="6" id="KW-1185">Reference proteome</keyword>
<dbReference type="GO" id="GO:0005524">
    <property type="term" value="F:ATP binding"/>
    <property type="evidence" value="ECO:0007669"/>
    <property type="project" value="UniProtKB-KW"/>
</dbReference>
<dbReference type="InterPro" id="IPR003593">
    <property type="entry name" value="AAA+_ATPase"/>
</dbReference>
<dbReference type="PATRIC" id="fig|398512.5.peg.4840"/>
<dbReference type="eggNOG" id="COG0488">
    <property type="taxonomic scope" value="Bacteria"/>
</dbReference>
<dbReference type="InterPro" id="IPR050611">
    <property type="entry name" value="ABCF"/>
</dbReference>
<dbReference type="RefSeq" id="WP_242857043.1">
    <property type="nucleotide sequence ID" value="NZ_LGTC01000001.1"/>
</dbReference>
<dbReference type="AlphaFoldDB" id="A0A0L6JU20"/>
<feature type="domain" description="ABC transporter" evidence="4">
    <location>
        <begin position="4"/>
        <end position="193"/>
    </location>
</feature>
<evidence type="ECO:0000313" key="5">
    <source>
        <dbReference type="EMBL" id="KNY29346.1"/>
    </source>
</evidence>